<evidence type="ECO:0000313" key="1">
    <source>
        <dbReference type="EMBL" id="MFC3833462.1"/>
    </source>
</evidence>
<reference evidence="2" key="1">
    <citation type="journal article" date="2019" name="Int. J. Syst. Evol. Microbiol.">
        <title>The Global Catalogue of Microorganisms (GCM) 10K type strain sequencing project: providing services to taxonomists for standard genome sequencing and annotation.</title>
        <authorList>
            <consortium name="The Broad Institute Genomics Platform"/>
            <consortium name="The Broad Institute Genome Sequencing Center for Infectious Disease"/>
            <person name="Wu L."/>
            <person name="Ma J."/>
        </authorList>
    </citation>
    <scope>NUCLEOTIDE SEQUENCE [LARGE SCALE GENOMIC DNA]</scope>
    <source>
        <strain evidence="2">CCTCC AB 2017081</strain>
    </source>
</reference>
<organism evidence="1 2">
    <name type="scientific">Deinococcus rufus</name>
    <dbReference type="NCBI Taxonomy" id="2136097"/>
    <lineage>
        <taxon>Bacteria</taxon>
        <taxon>Thermotogati</taxon>
        <taxon>Deinococcota</taxon>
        <taxon>Deinococci</taxon>
        <taxon>Deinococcales</taxon>
        <taxon>Deinococcaceae</taxon>
        <taxon>Deinococcus</taxon>
    </lineage>
</organism>
<comment type="caution">
    <text evidence="1">The sequence shown here is derived from an EMBL/GenBank/DDBJ whole genome shotgun (WGS) entry which is preliminary data.</text>
</comment>
<dbReference type="RefSeq" id="WP_380102042.1">
    <property type="nucleotide sequence ID" value="NZ_JBHRZG010000011.1"/>
</dbReference>
<gene>
    <name evidence="1" type="ORF">ACFOSB_11400</name>
</gene>
<sequence length="155" mass="16945">MDRQTLAQAVVDDLALTWLQVPGHAFSLSGFARARGLTSAEVERAVLGLAREGVVRVQYARSALTLTAVVLTHAAQERWIHDRSAALLPGSERQLLRVTTWLHRVGPVAEQDIVRKLGVLPSRAHQLVVMLRCLGRVQAAVGVGGRFEEVRCRPG</sequence>
<evidence type="ECO:0000313" key="2">
    <source>
        <dbReference type="Proteomes" id="UP001595803"/>
    </source>
</evidence>
<keyword evidence="2" id="KW-1185">Reference proteome</keyword>
<name>A0ABV7Z7W5_9DEIO</name>
<dbReference type="Proteomes" id="UP001595803">
    <property type="component" value="Unassembled WGS sequence"/>
</dbReference>
<accession>A0ABV7Z7W5</accession>
<proteinExistence type="predicted"/>
<protein>
    <submittedName>
        <fullName evidence="1">Uncharacterized protein</fullName>
    </submittedName>
</protein>
<dbReference type="EMBL" id="JBHRZG010000011">
    <property type="protein sequence ID" value="MFC3833462.1"/>
    <property type="molecule type" value="Genomic_DNA"/>
</dbReference>